<feature type="signal peptide" evidence="1">
    <location>
        <begin position="1"/>
        <end position="21"/>
    </location>
</feature>
<dbReference type="InterPro" id="IPR005546">
    <property type="entry name" value="Autotransporte_beta"/>
</dbReference>
<dbReference type="EMBL" id="JACHOT010000007">
    <property type="protein sequence ID" value="MBB4652527.1"/>
    <property type="molecule type" value="Genomic_DNA"/>
</dbReference>
<reference evidence="3 4" key="1">
    <citation type="submission" date="2020-08" db="EMBL/GenBank/DDBJ databases">
        <title>Genomic Encyclopedia of Type Strains, Phase IV (KMG-IV): sequencing the most valuable type-strain genomes for metagenomic binning, comparative biology and taxonomic classification.</title>
        <authorList>
            <person name="Goeker M."/>
        </authorList>
    </citation>
    <scope>NUCLEOTIDE SEQUENCE [LARGE SCALE GENOMIC DNA]</scope>
    <source>
        <strain evidence="3 4">DSM 7050</strain>
    </source>
</reference>
<evidence type="ECO:0000313" key="4">
    <source>
        <dbReference type="Proteomes" id="UP000539538"/>
    </source>
</evidence>
<dbReference type="SUPFAM" id="SSF103515">
    <property type="entry name" value="Autotransporter"/>
    <property type="match status" value="1"/>
</dbReference>
<name>A0ABR6L6V1_9HYPH</name>
<organism evidence="3 4">
    <name type="scientific">Aminobacter niigataensis</name>
    <dbReference type="NCBI Taxonomy" id="83265"/>
    <lineage>
        <taxon>Bacteria</taxon>
        <taxon>Pseudomonadati</taxon>
        <taxon>Pseudomonadota</taxon>
        <taxon>Alphaproteobacteria</taxon>
        <taxon>Hyphomicrobiales</taxon>
        <taxon>Phyllobacteriaceae</taxon>
        <taxon>Aminobacter</taxon>
    </lineage>
</organism>
<comment type="caution">
    <text evidence="3">The sequence shown here is derived from an EMBL/GenBank/DDBJ whole genome shotgun (WGS) entry which is preliminary data.</text>
</comment>
<keyword evidence="1" id="KW-0732">Signal</keyword>
<dbReference type="SMART" id="SM00869">
    <property type="entry name" value="Autotransporter"/>
    <property type="match status" value="1"/>
</dbReference>
<accession>A0ABR6L6V1</accession>
<dbReference type="InterPro" id="IPR036709">
    <property type="entry name" value="Autotransporte_beta_dom_sf"/>
</dbReference>
<dbReference type="PROSITE" id="PS51208">
    <property type="entry name" value="AUTOTRANSPORTER"/>
    <property type="match status" value="1"/>
</dbReference>
<keyword evidence="4" id="KW-1185">Reference proteome</keyword>
<protein>
    <recommendedName>
        <fullName evidence="2">Autotransporter domain-containing protein</fullName>
    </recommendedName>
</protein>
<dbReference type="RefSeq" id="WP_183264081.1">
    <property type="nucleotide sequence ID" value="NZ_BAAAVZ010000006.1"/>
</dbReference>
<evidence type="ECO:0000259" key="2">
    <source>
        <dbReference type="PROSITE" id="PS51208"/>
    </source>
</evidence>
<proteinExistence type="predicted"/>
<dbReference type="Pfam" id="PF03797">
    <property type="entry name" value="Autotransporter"/>
    <property type="match status" value="1"/>
</dbReference>
<gene>
    <name evidence="3" type="ORF">GGQ99_004303</name>
</gene>
<evidence type="ECO:0000313" key="3">
    <source>
        <dbReference type="EMBL" id="MBB4652527.1"/>
    </source>
</evidence>
<feature type="chain" id="PRO_5046933817" description="Autotransporter domain-containing protein" evidence="1">
    <location>
        <begin position="22"/>
        <end position="758"/>
    </location>
</feature>
<sequence>MKVKRYQVLFCGVAASTIVLAQAASADSFTIVNGQAVGTTQILDTAGDVGTVEAGGTVDVPAGHGIEATVDGVTITNAGSVSAAAFGASGIYSEDGNTITNAGTVTGGDVGIRANDGNAIANSGTLTGGLFGIRAFHNNTITNTGEVTGGWSGIHAWDNNTIANSGTASGGLFGIYANDGSTITNSGMSSSADIGIGVDNSNTITNAGIAEGGLSGIRGLDNNIIVNSGTATGANFLSAGIQAGDGNTVINTGTAKGDYGIQADESNTIINAGDVTSIGSGLAGIAVIDNNTITNTGAITSIGASSSAIWLQNNNTITNAGAATGVRYGIRSGSFNTVTNTGTASGNIGIAASSSNTITNSGTIVGSASAVHLVGTGNTLNLLAGSNIQGMLALGTGNMLNIDIGLSSAFAYTGTPTINTFGLPSHDSGSVVYVVDPTGFSTADEMVADLTGVVAGALDERFTAARSGPVAVGDGAEGAGTVAWLTALGSHRDQKTDGLDAGFDNQIGGLMAGADGAIGEGWRGGLFIGAAASRMRTDRDSQAIDTGNYFAGGYAGFSGPGGFVDLSLTAGLSDFSSDRRVANNLAPGGFEHAEADYNGVFISPSVTFGRDFSMANGGVVTPSLRARYAGLFLGSYEESGSAANISVDNRTVNVFELRGQLAYGLAPWQAENGIFRATLRAGADGVFSDGGSIEAGIAGNPLDFAAVDGSDQILRGFAGFDAAYATAGGASFNVGTELGYDSNSAFTARAEIGFDMPL</sequence>
<dbReference type="Proteomes" id="UP000539538">
    <property type="component" value="Unassembled WGS sequence"/>
</dbReference>
<dbReference type="Gene3D" id="2.40.128.130">
    <property type="entry name" value="Autotransporter beta-domain"/>
    <property type="match status" value="1"/>
</dbReference>
<evidence type="ECO:0000256" key="1">
    <source>
        <dbReference type="SAM" id="SignalP"/>
    </source>
</evidence>
<feature type="domain" description="Autotransporter" evidence="2">
    <location>
        <begin position="476"/>
        <end position="758"/>
    </location>
</feature>